<comment type="subcellular location">
    <subcellularLocation>
        <location evidence="1">Membrane</location>
        <topology evidence="1">Multi-pass membrane protein</topology>
    </subcellularLocation>
</comment>
<feature type="chain" id="PRO_5020947537" evidence="10">
    <location>
        <begin position="28"/>
        <end position="129"/>
    </location>
</feature>
<dbReference type="SUPFAM" id="SSF103506">
    <property type="entry name" value="Mitochondrial carrier"/>
    <property type="match status" value="1"/>
</dbReference>
<dbReference type="InterPro" id="IPR018108">
    <property type="entry name" value="MCP_transmembrane"/>
</dbReference>
<reference evidence="11 12" key="1">
    <citation type="journal article" date="2019" name="Nat. Plants">
        <title>Genome sequencing of Musa balbisiana reveals subgenome evolution and function divergence in polyploid bananas.</title>
        <authorList>
            <person name="Yao X."/>
        </authorList>
    </citation>
    <scope>NUCLEOTIDE SEQUENCE [LARGE SCALE GENOMIC DNA]</scope>
    <source>
        <strain evidence="12">cv. DH-PKW</strain>
        <tissue evidence="11">Leaves</tissue>
    </source>
</reference>
<dbReference type="GO" id="GO:0016020">
    <property type="term" value="C:membrane"/>
    <property type="evidence" value="ECO:0007669"/>
    <property type="project" value="UniProtKB-SubCell"/>
</dbReference>
<evidence type="ECO:0000256" key="10">
    <source>
        <dbReference type="SAM" id="SignalP"/>
    </source>
</evidence>
<dbReference type="PANTHER" id="PTHR45667">
    <property type="entry name" value="S-ADENOSYLMETHIONINE MITOCHONDRIAL CARRIER PROTEIN"/>
    <property type="match status" value="1"/>
</dbReference>
<evidence type="ECO:0000256" key="2">
    <source>
        <dbReference type="ARBA" id="ARBA00006375"/>
    </source>
</evidence>
<keyword evidence="5" id="KW-0677">Repeat</keyword>
<name>A0A4S8ILC5_MUSBA</name>
<dbReference type="Pfam" id="PF00153">
    <property type="entry name" value="Mito_carr"/>
    <property type="match status" value="1"/>
</dbReference>
<evidence type="ECO:0000256" key="3">
    <source>
        <dbReference type="ARBA" id="ARBA00022448"/>
    </source>
</evidence>
<gene>
    <name evidence="11" type="ORF">C4D60_Mb09t25010</name>
</gene>
<evidence type="ECO:0000256" key="7">
    <source>
        <dbReference type="ARBA" id="ARBA00023136"/>
    </source>
</evidence>
<evidence type="ECO:0000256" key="5">
    <source>
        <dbReference type="ARBA" id="ARBA00022737"/>
    </source>
</evidence>
<evidence type="ECO:0000313" key="11">
    <source>
        <dbReference type="EMBL" id="THU48322.1"/>
    </source>
</evidence>
<dbReference type="Gene3D" id="1.50.40.10">
    <property type="entry name" value="Mitochondrial carrier domain"/>
    <property type="match status" value="1"/>
</dbReference>
<organism evidence="11 12">
    <name type="scientific">Musa balbisiana</name>
    <name type="common">Banana</name>
    <dbReference type="NCBI Taxonomy" id="52838"/>
    <lineage>
        <taxon>Eukaryota</taxon>
        <taxon>Viridiplantae</taxon>
        <taxon>Streptophyta</taxon>
        <taxon>Embryophyta</taxon>
        <taxon>Tracheophyta</taxon>
        <taxon>Spermatophyta</taxon>
        <taxon>Magnoliopsida</taxon>
        <taxon>Liliopsida</taxon>
        <taxon>Zingiberales</taxon>
        <taxon>Musaceae</taxon>
        <taxon>Musa</taxon>
    </lineage>
</organism>
<evidence type="ECO:0000313" key="12">
    <source>
        <dbReference type="Proteomes" id="UP000317650"/>
    </source>
</evidence>
<keyword evidence="10" id="KW-0732">Signal</keyword>
<keyword evidence="4 8" id="KW-0812">Transmembrane</keyword>
<keyword evidence="3 9" id="KW-0813">Transport</keyword>
<keyword evidence="12" id="KW-1185">Reference proteome</keyword>
<comment type="caution">
    <text evidence="11">The sequence shown here is derived from an EMBL/GenBank/DDBJ whole genome shotgun (WGS) entry which is preliminary data.</text>
</comment>
<comment type="similarity">
    <text evidence="2 9">Belongs to the mitochondrial carrier (TC 2.A.29) family.</text>
</comment>
<dbReference type="InterPro" id="IPR023395">
    <property type="entry name" value="MCP_dom_sf"/>
</dbReference>
<sequence length="129" mass="14077">MPNLCRSFLKLKVLDILSLLFSLFMQAQRELSDPENAIIGAFAGALTGAITTPLDVLKTRLMVQGSANQYKGIISCAQAILKEEGPAAFFKGIGPRVLWIGIGGSIFFGVLERSKLLLSQRHFDQVLKP</sequence>
<feature type="repeat" description="Solcar" evidence="8">
    <location>
        <begin position="35"/>
        <end position="117"/>
    </location>
</feature>
<evidence type="ECO:0000256" key="6">
    <source>
        <dbReference type="ARBA" id="ARBA00022989"/>
    </source>
</evidence>
<evidence type="ECO:0000256" key="9">
    <source>
        <dbReference type="RuleBase" id="RU000488"/>
    </source>
</evidence>
<evidence type="ECO:0000256" key="1">
    <source>
        <dbReference type="ARBA" id="ARBA00004141"/>
    </source>
</evidence>
<dbReference type="PROSITE" id="PS50920">
    <property type="entry name" value="SOLCAR"/>
    <property type="match status" value="1"/>
</dbReference>
<feature type="signal peptide" evidence="10">
    <location>
        <begin position="1"/>
        <end position="27"/>
    </location>
</feature>
<protein>
    <submittedName>
        <fullName evidence="11">Uncharacterized protein</fullName>
    </submittedName>
</protein>
<accession>A0A4S8ILC5</accession>
<keyword evidence="6" id="KW-1133">Transmembrane helix</keyword>
<evidence type="ECO:0000256" key="8">
    <source>
        <dbReference type="PROSITE-ProRule" id="PRU00282"/>
    </source>
</evidence>
<proteinExistence type="inferred from homology"/>
<keyword evidence="7 8" id="KW-0472">Membrane</keyword>
<dbReference type="EMBL" id="PYDT01000010">
    <property type="protein sequence ID" value="THU48322.1"/>
    <property type="molecule type" value="Genomic_DNA"/>
</dbReference>
<dbReference type="Proteomes" id="UP000317650">
    <property type="component" value="Chromosome 9"/>
</dbReference>
<evidence type="ECO:0000256" key="4">
    <source>
        <dbReference type="ARBA" id="ARBA00022692"/>
    </source>
</evidence>
<dbReference type="AlphaFoldDB" id="A0A4S8ILC5"/>